<organism evidence="1 2">
    <name type="scientific">Plectus sambesii</name>
    <dbReference type="NCBI Taxonomy" id="2011161"/>
    <lineage>
        <taxon>Eukaryota</taxon>
        <taxon>Metazoa</taxon>
        <taxon>Ecdysozoa</taxon>
        <taxon>Nematoda</taxon>
        <taxon>Chromadorea</taxon>
        <taxon>Plectida</taxon>
        <taxon>Plectina</taxon>
        <taxon>Plectoidea</taxon>
        <taxon>Plectidae</taxon>
        <taxon>Plectus</taxon>
    </lineage>
</organism>
<dbReference type="WBParaSite" id="PSAMB.scaffold1549size30084.g13662.t1">
    <property type="protein sequence ID" value="PSAMB.scaffold1549size30084.g13662.t1"/>
    <property type="gene ID" value="PSAMB.scaffold1549size30084.g13662"/>
</dbReference>
<name>A0A914V558_9BILA</name>
<dbReference type="InterPro" id="IPR016187">
    <property type="entry name" value="CTDL_fold"/>
</dbReference>
<proteinExistence type="predicted"/>
<dbReference type="AlphaFoldDB" id="A0A914V558"/>
<protein>
    <submittedName>
        <fullName evidence="2">Uncharacterized protein</fullName>
    </submittedName>
</protein>
<evidence type="ECO:0000313" key="2">
    <source>
        <dbReference type="WBParaSite" id="PSAMB.scaffold1549size30084.g13662.t1"/>
    </source>
</evidence>
<sequence length="283" mass="33142">MENANFDFEAVLLDLGSVHIEAKWYMKDIISNFLEGLWVIAPLLTIPGLVLVIRSTQASLDGLMETPAHLHEVLYHNFNLYINYYTNNNKHHHYNLYINNHTNNNFNDARTNNIDFHYDSYAYNNNKWRSMLRSVCQACPTDYSQNVPGSCFTLMTTAGSWSAGVSNCNALLGNITSINSISEEYELRSKLNFIHEEHHNFNLYINNIIKYYNNHTYYNYDHNFNLYITINIIKHYDNNSDFNDDINNESNKYNDVINNNDNCPDNNIHHNFNLYINNHTNNN</sequence>
<dbReference type="Proteomes" id="UP000887566">
    <property type="component" value="Unplaced"/>
</dbReference>
<reference evidence="2" key="1">
    <citation type="submission" date="2022-11" db="UniProtKB">
        <authorList>
            <consortium name="WormBaseParasite"/>
        </authorList>
    </citation>
    <scope>IDENTIFICATION</scope>
</reference>
<keyword evidence="1" id="KW-1185">Reference proteome</keyword>
<accession>A0A914V558</accession>
<dbReference type="SUPFAM" id="SSF56436">
    <property type="entry name" value="C-type lectin-like"/>
    <property type="match status" value="1"/>
</dbReference>
<evidence type="ECO:0000313" key="1">
    <source>
        <dbReference type="Proteomes" id="UP000887566"/>
    </source>
</evidence>